<comment type="caution">
    <text evidence="2">The sequence shown here is derived from an EMBL/GenBank/DDBJ whole genome shotgun (WGS) entry which is preliminary data.</text>
</comment>
<sequence>MLHIIKQAVGVLNYVPTILFFIIKTVPTPLAFIYICLFFWQACSGGTGLVHLTLNKTIRKQLFEMVFGELNAQKNAVFTIPTQMALPSEKSAMTFLKR</sequence>
<protein>
    <submittedName>
        <fullName evidence="2">Uncharacterized protein</fullName>
    </submittedName>
</protein>
<evidence type="ECO:0000313" key="2">
    <source>
        <dbReference type="EMBL" id="TKR71847.1"/>
    </source>
</evidence>
<evidence type="ECO:0000256" key="1">
    <source>
        <dbReference type="SAM" id="Phobius"/>
    </source>
</evidence>
<feature type="transmembrane region" description="Helical" evidence="1">
    <location>
        <begin position="32"/>
        <end position="54"/>
    </location>
</feature>
<reference evidence="2 3" key="1">
    <citation type="journal article" date="2015" name="Genome Biol.">
        <title>Comparative genomics of Steinernema reveals deeply conserved gene regulatory networks.</title>
        <authorList>
            <person name="Dillman A.R."/>
            <person name="Macchietto M."/>
            <person name="Porter C.F."/>
            <person name="Rogers A."/>
            <person name="Williams B."/>
            <person name="Antoshechkin I."/>
            <person name="Lee M.M."/>
            <person name="Goodwin Z."/>
            <person name="Lu X."/>
            <person name="Lewis E.E."/>
            <person name="Goodrich-Blair H."/>
            <person name="Stock S.P."/>
            <person name="Adams B.J."/>
            <person name="Sternberg P.W."/>
            <person name="Mortazavi A."/>
        </authorList>
    </citation>
    <scope>NUCLEOTIDE SEQUENCE [LARGE SCALE GENOMIC DNA]</scope>
    <source>
        <strain evidence="2 3">ALL</strain>
    </source>
</reference>
<name>A0A4U5MQC8_STECR</name>
<feature type="transmembrane region" description="Helical" evidence="1">
    <location>
        <begin position="7"/>
        <end position="26"/>
    </location>
</feature>
<keyword evidence="1" id="KW-1133">Transmembrane helix</keyword>
<accession>A0A4U5MQC8</accession>
<dbReference type="Pfam" id="PF10321">
    <property type="entry name" value="7TM_GPCR_Srt"/>
    <property type="match status" value="1"/>
</dbReference>
<keyword evidence="3" id="KW-1185">Reference proteome</keyword>
<reference evidence="2 3" key="2">
    <citation type="journal article" date="2019" name="G3 (Bethesda)">
        <title>Hybrid Assembly of the Genome of the Entomopathogenic Nematode Steinernema carpocapsae Identifies the X-Chromosome.</title>
        <authorList>
            <person name="Serra L."/>
            <person name="Macchietto M."/>
            <person name="Macias-Munoz A."/>
            <person name="McGill C.J."/>
            <person name="Rodriguez I.M."/>
            <person name="Rodriguez B."/>
            <person name="Murad R."/>
            <person name="Mortazavi A."/>
        </authorList>
    </citation>
    <scope>NUCLEOTIDE SEQUENCE [LARGE SCALE GENOMIC DNA]</scope>
    <source>
        <strain evidence="2 3">ALL</strain>
    </source>
</reference>
<keyword evidence="1" id="KW-0812">Transmembrane</keyword>
<organism evidence="2 3">
    <name type="scientific">Steinernema carpocapsae</name>
    <name type="common">Entomopathogenic nematode</name>
    <dbReference type="NCBI Taxonomy" id="34508"/>
    <lineage>
        <taxon>Eukaryota</taxon>
        <taxon>Metazoa</taxon>
        <taxon>Ecdysozoa</taxon>
        <taxon>Nematoda</taxon>
        <taxon>Chromadorea</taxon>
        <taxon>Rhabditida</taxon>
        <taxon>Tylenchina</taxon>
        <taxon>Panagrolaimomorpha</taxon>
        <taxon>Strongyloidoidea</taxon>
        <taxon>Steinernematidae</taxon>
        <taxon>Steinernema</taxon>
    </lineage>
</organism>
<dbReference type="EMBL" id="AZBU02000006">
    <property type="protein sequence ID" value="TKR71847.1"/>
    <property type="molecule type" value="Genomic_DNA"/>
</dbReference>
<dbReference type="InterPro" id="IPR019425">
    <property type="entry name" value="7TM_GPCR_serpentine_rcpt_Srt"/>
</dbReference>
<dbReference type="Proteomes" id="UP000298663">
    <property type="component" value="Unassembled WGS sequence"/>
</dbReference>
<evidence type="ECO:0000313" key="3">
    <source>
        <dbReference type="Proteomes" id="UP000298663"/>
    </source>
</evidence>
<proteinExistence type="predicted"/>
<dbReference type="AlphaFoldDB" id="A0A4U5MQC8"/>
<gene>
    <name evidence="2" type="ORF">L596_019380</name>
</gene>
<keyword evidence="1" id="KW-0472">Membrane</keyword>